<dbReference type="AlphaFoldDB" id="A0A4U9ZJ02"/>
<dbReference type="RefSeq" id="WP_138068968.1">
    <property type="nucleotide sequence ID" value="NZ_LR594035.1"/>
</dbReference>
<proteinExistence type="predicted"/>
<dbReference type="EMBL" id="LR594035">
    <property type="protein sequence ID" value="VTS39141.1"/>
    <property type="molecule type" value="Genomic_DNA"/>
</dbReference>
<evidence type="ECO:0000313" key="1">
    <source>
        <dbReference type="EMBL" id="VTS39141.1"/>
    </source>
</evidence>
<protein>
    <submittedName>
        <fullName evidence="1">Signal peptide</fullName>
    </submittedName>
</protein>
<dbReference type="Proteomes" id="UP000304914">
    <property type="component" value="Chromosome"/>
</dbReference>
<accession>A0A4U9ZJ02</accession>
<organism evidence="1 2">
    <name type="scientific">Streptococcus pseudoporcinus</name>
    <dbReference type="NCBI Taxonomy" id="361101"/>
    <lineage>
        <taxon>Bacteria</taxon>
        <taxon>Bacillati</taxon>
        <taxon>Bacillota</taxon>
        <taxon>Bacilli</taxon>
        <taxon>Lactobacillales</taxon>
        <taxon>Streptococcaceae</taxon>
        <taxon>Streptococcus</taxon>
    </lineage>
</organism>
<sequence length="110" mass="12424">MKTILIILFWSCLAFAVYSAIDAKLWVTKALGYNYLIQFVGVTKGIDLKESPKVMKKIKIVSVSRNQMTYSVQSRINDHALKELIMAEFDLRKDQVIIQSEQLSGVLGVA</sequence>
<gene>
    <name evidence="1" type="ORF">NCTC5385_02018</name>
</gene>
<reference evidence="1 2" key="1">
    <citation type="submission" date="2019-05" db="EMBL/GenBank/DDBJ databases">
        <authorList>
            <consortium name="Pathogen Informatics"/>
        </authorList>
    </citation>
    <scope>NUCLEOTIDE SEQUENCE [LARGE SCALE GENOMIC DNA]</scope>
    <source>
        <strain evidence="1 2">NCTC5385</strain>
    </source>
</reference>
<name>A0A4U9ZJ02_9STRE</name>
<evidence type="ECO:0000313" key="2">
    <source>
        <dbReference type="Proteomes" id="UP000304914"/>
    </source>
</evidence>